<reference evidence="1" key="1">
    <citation type="submission" date="2022-07" db="EMBL/GenBank/DDBJ databases">
        <title>Phylogenomic reconstructions and comparative analyses of Kickxellomycotina fungi.</title>
        <authorList>
            <person name="Reynolds N.K."/>
            <person name="Stajich J.E."/>
            <person name="Barry K."/>
            <person name="Grigoriev I.V."/>
            <person name="Crous P."/>
            <person name="Smith M.E."/>
        </authorList>
    </citation>
    <scope>NUCLEOTIDE SEQUENCE</scope>
    <source>
        <strain evidence="1">BCRC 34780</strain>
    </source>
</reference>
<sequence>MCIAFNKLPPKKEYPDYYVEIKKPIALDIIKGKITRGVYGTVAEFVADIDLMCDNAQTYNIPDSYIYDVAGDIRRGVHQLAGIRTPSSEAVAAATAAAAAAAASPAAGPTPHLKLRIRQSSSAHSERGGGGGETPEGDAPPSAAKPKAKSKSKSKSKRKRVQYSDDEDEEDDGSDDGGGGGGGRKASAAGALSKNDADTALDELFQAIYDADLGKAVKLLDIANLPIDDYRPVHLVEQGADEGNGGEYQWAPLHAAACYGRLKVAQLLCRRGAKVEAVDTMHKSTPLAWAAYTNRKRLAKFLVREFNANVNARNAHDQLPIQIAVDPGHPMWSEFLLPTDGTVVDLPPPEVHEPPPDLRRTPTKKGKSRSQDAPTGEALPGMPLGSPAGAGSASVFEQLRQQQQHHLAQLAGAQLQSFTSPQRQTAPMPANGPAIPQCIGGIGHKETEHPQMHDAMREIVAQLEELPDSAGEDDGDGVGRLVEPFVELPGRDEYPEYYEVIGHPMALDLVKKRIAAGYRSFDAFNFDMLWIFNNAMFFNEPESDIYRMAVELEREYKRRCRQAVQKYQIPFDTAYNDAEAADGRYVSRLAVGENDVYVGDFIYVKSDASRRVAMVTRLRVGEPADRRKYIDGRWLLTPSEVPEVANQAVYPHQLYVGPAFEGLGVRGVVGKCFVMLPHVYVRVYPQGFASHDLFVCESAYTPAADPNQKGSFAALSNWAHDLKTPLMKPPVFIPYIVPFPAQRQPMTQWHNIALLPTSSHTILNREAATRMQQQQQQQQARASLAPATMQQQQQQMLPQAVRPVAQSNFNQAYQVLSAHHQQNMAKAQAQLTQRENAIRKQVMDQIVMAQQHNPAFIGSPVHQSMMVKQSQLLDQSQQAYYAQLLDLQQTFNQQAQALSQGLQQQPVSAVQQIGGAFGGMPVSPRPGQAAMSSPVSRPMMPMQQLSSMAIGANGAGHLGMAGQGFIGAGRSGPPASPMASMMLADGTFGGPATPTRSAVNGSAGQLGLSSPAQTGASAQAMMAMLLQQQQRQQHMQQQQPSTPKQTHTPLSPDMAAQQPTAAQSQQMFELWTKATRVFLTHGNARIEKELALQIATPNASLFMHISLRDAHHALQVPESASSVLIRPVPGPFNSAGKVLLSLGVNSRHCLPRIIPDAAAQPSDNGMSDDSP</sequence>
<protein>
    <submittedName>
        <fullName evidence="1">Uncharacterized protein</fullName>
    </submittedName>
</protein>
<name>A0ACC1L8E8_9FUNG</name>
<accession>A0ACC1L8E8</accession>
<organism evidence="1 2">
    <name type="scientific">Coemansia helicoidea</name>
    <dbReference type="NCBI Taxonomy" id="1286919"/>
    <lineage>
        <taxon>Eukaryota</taxon>
        <taxon>Fungi</taxon>
        <taxon>Fungi incertae sedis</taxon>
        <taxon>Zoopagomycota</taxon>
        <taxon>Kickxellomycotina</taxon>
        <taxon>Kickxellomycetes</taxon>
        <taxon>Kickxellales</taxon>
        <taxon>Kickxellaceae</taxon>
        <taxon>Coemansia</taxon>
    </lineage>
</organism>
<feature type="non-terminal residue" evidence="1">
    <location>
        <position position="1171"/>
    </location>
</feature>
<dbReference type="EMBL" id="JANBUN010000470">
    <property type="protein sequence ID" value="KAJ2803506.1"/>
    <property type="molecule type" value="Genomic_DNA"/>
</dbReference>
<gene>
    <name evidence="1" type="ORF">H4R21_002010</name>
</gene>
<dbReference type="Proteomes" id="UP001140087">
    <property type="component" value="Unassembled WGS sequence"/>
</dbReference>
<comment type="caution">
    <text evidence="1">The sequence shown here is derived from an EMBL/GenBank/DDBJ whole genome shotgun (WGS) entry which is preliminary data.</text>
</comment>
<evidence type="ECO:0000313" key="2">
    <source>
        <dbReference type="Proteomes" id="UP001140087"/>
    </source>
</evidence>
<proteinExistence type="predicted"/>
<evidence type="ECO:0000313" key="1">
    <source>
        <dbReference type="EMBL" id="KAJ2803506.1"/>
    </source>
</evidence>
<keyword evidence="2" id="KW-1185">Reference proteome</keyword>